<feature type="region of interest" description="Disordered" evidence="3">
    <location>
        <begin position="228"/>
        <end position="322"/>
    </location>
</feature>
<feature type="region of interest" description="Disordered" evidence="3">
    <location>
        <begin position="81"/>
        <end position="100"/>
    </location>
</feature>
<feature type="domain" description="Nuclear speckle splicing regulatory protein 1 N-terminal" evidence="4">
    <location>
        <begin position="94"/>
        <end position="212"/>
    </location>
</feature>
<feature type="compositionally biased region" description="Basic and acidic residues" evidence="3">
    <location>
        <begin position="287"/>
        <end position="306"/>
    </location>
</feature>
<evidence type="ECO:0000256" key="3">
    <source>
        <dbReference type="SAM" id="MobiDB-lite"/>
    </source>
</evidence>
<proteinExistence type="inferred from homology"/>
<dbReference type="AlphaFoldDB" id="Q01FE1"/>
<evidence type="ECO:0000256" key="2">
    <source>
        <dbReference type="ARBA" id="ARBA00023054"/>
    </source>
</evidence>
<dbReference type="FunCoup" id="Q01FE1">
    <property type="interactions" value="497"/>
</dbReference>
<dbReference type="GO" id="GO:0000381">
    <property type="term" value="P:regulation of alternative mRNA splicing, via spliceosome"/>
    <property type="evidence" value="ECO:0007669"/>
    <property type="project" value="InterPro"/>
</dbReference>
<dbReference type="Pfam" id="PF09745">
    <property type="entry name" value="NSRP1_N"/>
    <property type="match status" value="1"/>
</dbReference>
<evidence type="ECO:0000313" key="5">
    <source>
        <dbReference type="EMBL" id="CAL50553.1"/>
    </source>
</evidence>
<feature type="region of interest" description="Disordered" evidence="3">
    <location>
        <begin position="1"/>
        <end position="69"/>
    </location>
</feature>
<evidence type="ECO:0000259" key="4">
    <source>
        <dbReference type="Pfam" id="PF09745"/>
    </source>
</evidence>
<reference evidence="5 6" key="2">
    <citation type="journal article" date="2014" name="BMC Genomics">
        <title>An improved genome of the model marine alga Ostreococcus tauri unfolds by assessing Illumina de novo assemblies.</title>
        <authorList>
            <person name="Blanc-Mathieu R."/>
            <person name="Verhelst B."/>
            <person name="Derelle E."/>
            <person name="Rombauts S."/>
            <person name="Bouget F.Y."/>
            <person name="Carre I."/>
            <person name="Chateau A."/>
            <person name="Eyre-Walker A."/>
            <person name="Grimsley N."/>
            <person name="Moreau H."/>
            <person name="Piegu B."/>
            <person name="Rivals E."/>
            <person name="Schackwitz W."/>
            <person name="Van de Peer Y."/>
            <person name="Piganeau G."/>
        </authorList>
    </citation>
    <scope>NUCLEOTIDE SEQUENCE [LARGE SCALE GENOMIC DNA]</scope>
    <source>
        <strain evidence="6">OTTH 0595 / CCAP 157/2 / RCC745</strain>
    </source>
</reference>
<dbReference type="OrthoDB" id="498844at2759"/>
<organism evidence="5 6">
    <name type="scientific">Ostreococcus tauri</name>
    <name type="common">Marine green alga</name>
    <dbReference type="NCBI Taxonomy" id="70448"/>
    <lineage>
        <taxon>Eukaryota</taxon>
        <taxon>Viridiplantae</taxon>
        <taxon>Chlorophyta</taxon>
        <taxon>Mamiellophyceae</taxon>
        <taxon>Mamiellales</taxon>
        <taxon>Bathycoccaceae</taxon>
        <taxon>Ostreococcus</taxon>
    </lineage>
</organism>
<evidence type="ECO:0000256" key="1">
    <source>
        <dbReference type="ARBA" id="ARBA00010126"/>
    </source>
</evidence>
<gene>
    <name evidence="5" type="ORF">OT_ostta01g06530</name>
</gene>
<protein>
    <recommendedName>
        <fullName evidence="4">Nuclear speckle splicing regulatory protein 1 N-terminal domain-containing protein</fullName>
    </recommendedName>
</protein>
<dbReference type="GeneID" id="9834668"/>
<keyword evidence="6" id="KW-1185">Reference proteome</keyword>
<evidence type="ECO:0000313" key="6">
    <source>
        <dbReference type="Proteomes" id="UP000009170"/>
    </source>
</evidence>
<reference evidence="6" key="1">
    <citation type="journal article" date="2006" name="Proc. Natl. Acad. Sci. U.S.A.">
        <title>Genome analysis of the smallest free-living eukaryote Ostreococcus tauri unveils many unique features.</title>
        <authorList>
            <person name="Derelle E."/>
            <person name="Ferraz C."/>
            <person name="Rombauts S."/>
            <person name="Rouze P."/>
            <person name="Worden A.Z."/>
            <person name="Robbens S."/>
            <person name="Partensky F."/>
            <person name="Degroeve S."/>
            <person name="Echeynie S."/>
            <person name="Cooke R."/>
            <person name="Saeys Y."/>
            <person name="Wuyts J."/>
            <person name="Jabbari K."/>
            <person name="Bowler C."/>
            <person name="Panaud O."/>
            <person name="Piegu B."/>
            <person name="Ball S.G."/>
            <person name="Ral J.-P."/>
            <person name="Bouget F.-Y."/>
            <person name="Piganeau G."/>
            <person name="De Baets B."/>
            <person name="Picard A."/>
            <person name="Delseny M."/>
            <person name="Demaille J."/>
            <person name="Van de Peer Y."/>
            <person name="Moreau H."/>
        </authorList>
    </citation>
    <scope>NUCLEOTIDE SEQUENCE [LARGE SCALE GENOMIC DNA]</scope>
    <source>
        <strain evidence="6">OTTH 0595 / CCAP 157/2 / RCC745</strain>
    </source>
</reference>
<sequence length="339" mass="37015">MPARATVGEDGRVAATPTVYGLNLPSTTGRVTTGTGTGERRRAPPPKAFGFDDDEDEDEDDDDPIKARARANAEIARQQEHLAKRRARDAEDARARASEALKEDENAFEYDAVYDEIEASRGKAAQGVRDERVERKSRYIEDLMAKAAARKKESDASYERRLLKERLKEDHLYADKDKFVTAAYRAKLQEDAKWLSVEKARDAIEDEEDVTKRGSGAMTAFYSNLHNNAAFGGGDAAKPSTSKGESASQSKLTSAAERDREIIARAEATAAAMPPPAVPEGTTLVERPQDKASLKDRSAADTEEAAKGSASAKRTSETEISDARARYLERKRKAMAGGA</sequence>
<dbReference type="RefSeq" id="XP_003074703.1">
    <property type="nucleotide sequence ID" value="XM_003074655.1"/>
</dbReference>
<dbReference type="InParanoid" id="Q01FE1"/>
<feature type="compositionally biased region" description="Acidic residues" evidence="3">
    <location>
        <begin position="51"/>
        <end position="63"/>
    </location>
</feature>
<dbReference type="PANTHER" id="PTHR30060">
    <property type="entry name" value="INNER MEMBRANE PROTEIN"/>
    <property type="match status" value="1"/>
</dbReference>
<name>Q01FE1_OSTTA</name>
<dbReference type="EMBL" id="CAID01000001">
    <property type="protein sequence ID" value="CAL50553.1"/>
    <property type="molecule type" value="Genomic_DNA"/>
</dbReference>
<dbReference type="OMA" id="DEYYDSM"/>
<comment type="similarity">
    <text evidence="1">Belongs to the NSRP1 family.</text>
</comment>
<comment type="caution">
    <text evidence="5">The sequence shown here is derived from an EMBL/GenBank/DDBJ whole genome shotgun (WGS) entry which is preliminary data.</text>
</comment>
<dbReference type="STRING" id="70448.Q01FE1"/>
<feature type="compositionally biased region" description="Polar residues" evidence="3">
    <location>
        <begin position="239"/>
        <end position="253"/>
    </location>
</feature>
<dbReference type="Proteomes" id="UP000009170">
    <property type="component" value="Unassembled WGS sequence"/>
</dbReference>
<keyword evidence="2" id="KW-0175">Coiled coil</keyword>
<dbReference type="KEGG" id="ota:OT_ostta01g06530"/>
<dbReference type="InterPro" id="IPR018612">
    <property type="entry name" value="NSRP1_N"/>
</dbReference>
<dbReference type="PANTHER" id="PTHR30060:SF0">
    <property type="entry name" value="COILED-COIL PROTEIN (DUF2040)-RELATED"/>
    <property type="match status" value="1"/>
</dbReference>
<accession>Q01FE1</accession>